<organism evidence="1 2">
    <name type="scientific">Arthrobacter phage King2</name>
    <dbReference type="NCBI Taxonomy" id="2762386"/>
    <lineage>
        <taxon>Viruses</taxon>
        <taxon>Duplodnaviria</taxon>
        <taxon>Heunggongvirae</taxon>
        <taxon>Uroviricota</taxon>
        <taxon>Caudoviricetes</taxon>
        <taxon>Berryhillviridae</taxon>
        <taxon>Jawnskivirus</taxon>
        <taxon>Jawnskivirus king2</taxon>
    </lineage>
</organism>
<evidence type="ECO:0000313" key="2">
    <source>
        <dbReference type="Proteomes" id="UP000515824"/>
    </source>
</evidence>
<gene>
    <name evidence="1" type="primary">48</name>
    <name evidence="1" type="ORF">SEA_KING2_48</name>
</gene>
<dbReference type="Proteomes" id="UP000515824">
    <property type="component" value="Segment"/>
</dbReference>
<accession>A0A7G8LQU6</accession>
<evidence type="ECO:0000313" key="1">
    <source>
        <dbReference type="EMBL" id="QNJ59618.1"/>
    </source>
</evidence>
<protein>
    <submittedName>
        <fullName evidence="1">Uncharacterized protein</fullName>
    </submittedName>
</protein>
<keyword evidence="2" id="KW-1185">Reference proteome</keyword>
<sequence>MNIEVKVTKATATRAIVRFKGGDGILTTMDRDSFRRMAAAAIARHQGDVVGNAQPWKLQQLSMPTPDDVKVELKLSK</sequence>
<reference evidence="1 2" key="1">
    <citation type="submission" date="2020-07" db="EMBL/GenBank/DDBJ databases">
        <authorList>
            <person name="Nako S."/>
            <person name="Toma J."/>
            <person name="Patel S."/>
            <person name="Evtimov V.S."/>
            <person name="Gupta M."/>
            <person name="Mulukutla S."/>
            <person name="Chin A."/>
            <person name="Ariel J.D."/>
            <person name="Lizotte J.G."/>
            <person name="Godshall S.L."/>
            <person name="Heck A.E."/>
            <person name="Lamb G.M."/>
            <person name="Ponna A.K."/>
            <person name="DiCamillo L.T."/>
            <person name="Hornbaker A.C."/>
            <person name="Suh J.C."/>
            <person name="Rajasekaran J.V."/>
            <person name="Kim M.H."/>
            <person name="Dabre S."/>
            <person name="Wang C."/>
            <person name="Orlik V.A."/>
            <person name="Nguyen E.T."/>
            <person name="Khakhina S."/>
            <person name="Gurney S.M.R."/>
            <person name="Garlena R.A."/>
            <person name="Russell D.A."/>
            <person name="Pope W.H."/>
            <person name="Jacobs-Sera D."/>
            <person name="Hatfull G.F."/>
        </authorList>
    </citation>
    <scope>NUCLEOTIDE SEQUENCE [LARGE SCALE GENOMIC DNA]</scope>
</reference>
<name>A0A7G8LQU6_9CAUD</name>
<dbReference type="EMBL" id="MT776811">
    <property type="protein sequence ID" value="QNJ59618.1"/>
    <property type="molecule type" value="Genomic_DNA"/>
</dbReference>
<proteinExistence type="predicted"/>